<dbReference type="Proteomes" id="UP000017836">
    <property type="component" value="Unassembled WGS sequence"/>
</dbReference>
<name>U5D5T3_AMBTC</name>
<reference evidence="2" key="1">
    <citation type="journal article" date="2013" name="Science">
        <title>The Amborella genome and the evolution of flowering plants.</title>
        <authorList>
            <consortium name="Amborella Genome Project"/>
        </authorList>
    </citation>
    <scope>NUCLEOTIDE SEQUENCE [LARGE SCALE GENOMIC DNA]</scope>
</reference>
<organism evidence="1 2">
    <name type="scientific">Amborella trichopoda</name>
    <dbReference type="NCBI Taxonomy" id="13333"/>
    <lineage>
        <taxon>Eukaryota</taxon>
        <taxon>Viridiplantae</taxon>
        <taxon>Streptophyta</taxon>
        <taxon>Embryophyta</taxon>
        <taxon>Tracheophyta</taxon>
        <taxon>Spermatophyta</taxon>
        <taxon>Magnoliopsida</taxon>
        <taxon>Amborellales</taxon>
        <taxon>Amborellaceae</taxon>
        <taxon>Amborella</taxon>
    </lineage>
</organism>
<protein>
    <submittedName>
        <fullName evidence="1">Uncharacterized protein</fullName>
    </submittedName>
</protein>
<dbReference type="Gramene" id="ERN17570">
    <property type="protein sequence ID" value="ERN17570"/>
    <property type="gene ID" value="AMTR_s00059p00136380"/>
</dbReference>
<evidence type="ECO:0000313" key="2">
    <source>
        <dbReference type="Proteomes" id="UP000017836"/>
    </source>
</evidence>
<proteinExistence type="predicted"/>
<dbReference type="HOGENOM" id="CLU_2323563_0_0_1"/>
<evidence type="ECO:0000313" key="1">
    <source>
        <dbReference type="EMBL" id="ERN17570.1"/>
    </source>
</evidence>
<sequence length="99" mass="10540">MKLGYGGGTYTCEAHVEVHVGDGTGVGVGVALAARWPQPAALRRRQPTIVCHVSAKHSIMEPLRPVGPLPLSRLSGSALACEPTEVERKFALSKYGFSR</sequence>
<gene>
    <name evidence="1" type="ORF">AMTR_s00059p00136380</name>
</gene>
<dbReference type="AlphaFoldDB" id="U5D5T3"/>
<dbReference type="EMBL" id="KI392312">
    <property type="protein sequence ID" value="ERN17570.1"/>
    <property type="molecule type" value="Genomic_DNA"/>
</dbReference>
<keyword evidence="2" id="KW-1185">Reference proteome</keyword>
<accession>U5D5T3</accession>